<dbReference type="Proteomes" id="UP000512184">
    <property type="component" value="Chromosome"/>
</dbReference>
<dbReference type="Gene3D" id="1.20.1300.10">
    <property type="entry name" value="Fumarate reductase/succinate dehydrogenase, transmembrane subunit"/>
    <property type="match status" value="1"/>
</dbReference>
<sequence>MRREIVQKASYIRFILRCIHSISGCVFILFLCEHLLTNILAASFLAKSQGFIALVNMFHKIPGLKVIEIVGLALPLGIHTLIGLGYLLRSKENFFTSDGRKPSLRYGRNLAYTLQRITAWFLLVSLAFHIIQFRFILYPIHVNIQGKTFYAVAFEASRYSAIVQGTTGFFTMNVPFAERGPQITEQFLQEKDRALFASRKPYIFTPEIGKAFLYAVRNALGSLWIAIFYTLFVMAAVFHGFNGIWTVVARWGIIVTSRYLRLCQIVCYIGMFIMMAMGVSVIWNMYLL</sequence>
<feature type="transmembrane region" description="Helical" evidence="1">
    <location>
        <begin position="223"/>
        <end position="253"/>
    </location>
</feature>
<evidence type="ECO:0000313" key="2">
    <source>
        <dbReference type="EMBL" id="QHP83819.1"/>
    </source>
</evidence>
<keyword evidence="1" id="KW-1133">Transmembrane helix</keyword>
<reference evidence="2" key="1">
    <citation type="submission" date="2019-01" db="EMBL/GenBank/DDBJ databases">
        <title>Whole genome sequencing and annotation enables comparative genome analysis that reveals unique features of the Chlamydia suis R19 Genome.</title>
        <authorList>
            <person name="Dimond Z.E."/>
        </authorList>
    </citation>
    <scope>NUCLEOTIDE SEQUENCE [LARGE SCALE GENOMIC DNA]</scope>
    <source>
        <strain evidence="2">R19</strain>
    </source>
</reference>
<dbReference type="InterPro" id="IPR034804">
    <property type="entry name" value="SQR/QFR_C/D"/>
</dbReference>
<evidence type="ECO:0000256" key="1">
    <source>
        <dbReference type="SAM" id="Phobius"/>
    </source>
</evidence>
<feature type="transmembrane region" description="Helical" evidence="1">
    <location>
        <begin position="21"/>
        <end position="46"/>
    </location>
</feature>
<accession>A0ABX6IRK1</accession>
<name>A0ABX6IRK1_9CHLA</name>
<keyword evidence="3" id="KW-1185">Reference proteome</keyword>
<protein>
    <submittedName>
        <fullName evidence="2">Succinate dehydrogenase cytochrome b558 subunit</fullName>
    </submittedName>
</protein>
<dbReference type="SUPFAM" id="SSF81343">
    <property type="entry name" value="Fumarate reductase respiratory complex transmembrane subunits"/>
    <property type="match status" value="1"/>
</dbReference>
<feature type="transmembrane region" description="Helical" evidence="1">
    <location>
        <begin position="109"/>
        <end position="131"/>
    </location>
</feature>
<keyword evidence="1" id="KW-0472">Membrane</keyword>
<organism evidence="2 3">
    <name type="scientific">Chlamydia suis</name>
    <dbReference type="NCBI Taxonomy" id="83559"/>
    <lineage>
        <taxon>Bacteria</taxon>
        <taxon>Pseudomonadati</taxon>
        <taxon>Chlamydiota</taxon>
        <taxon>Chlamydiia</taxon>
        <taxon>Chlamydiales</taxon>
        <taxon>Chlamydiaceae</taxon>
        <taxon>Chlamydia/Chlamydophila group</taxon>
        <taxon>Chlamydia</taxon>
    </lineage>
</organism>
<dbReference type="RefSeq" id="WP_080122489.1">
    <property type="nucleotide sequence ID" value="NZ_CP035278.1"/>
</dbReference>
<dbReference type="EMBL" id="CP035278">
    <property type="protein sequence ID" value="QHP83819.1"/>
    <property type="molecule type" value="Genomic_DNA"/>
</dbReference>
<evidence type="ECO:0000313" key="3">
    <source>
        <dbReference type="Proteomes" id="UP000512184"/>
    </source>
</evidence>
<dbReference type="CDD" id="cd03497">
    <property type="entry name" value="SQR_TypeB_1_TM"/>
    <property type="match status" value="1"/>
</dbReference>
<feature type="transmembrane region" description="Helical" evidence="1">
    <location>
        <begin position="265"/>
        <end position="286"/>
    </location>
</feature>
<dbReference type="InterPro" id="IPR016002">
    <property type="entry name" value="Succ_DH_cyt_b558_Firmicute"/>
</dbReference>
<proteinExistence type="predicted"/>
<keyword evidence="1" id="KW-0812">Transmembrane</keyword>
<feature type="transmembrane region" description="Helical" evidence="1">
    <location>
        <begin position="66"/>
        <end position="88"/>
    </location>
</feature>
<gene>
    <name evidence="2" type="primary">succinate dehydrogenase</name>
    <name evidence="2" type="ORF">Chls_944</name>
</gene>